<accession>A0A9Q1KSY0</accession>
<keyword evidence="4" id="KW-0472">Membrane</keyword>
<evidence type="ECO:0000256" key="5">
    <source>
        <dbReference type="ARBA" id="ARBA00022729"/>
    </source>
</evidence>
<feature type="signal peptide" evidence="10">
    <location>
        <begin position="1"/>
        <end position="24"/>
    </location>
</feature>
<keyword evidence="13" id="KW-1185">Reference proteome</keyword>
<feature type="region of interest" description="Disordered" evidence="9">
    <location>
        <begin position="109"/>
        <end position="160"/>
    </location>
</feature>
<dbReference type="FunFam" id="1.10.110.10:FF:000001">
    <property type="entry name" value="Bifunctional inhibitor/lipid-transfer protein/seed storage 2S albumin superfamily protein"/>
    <property type="match status" value="1"/>
</dbReference>
<proteinExistence type="inferred from homology"/>
<dbReference type="EMBL" id="JAKOGI010000025">
    <property type="protein sequence ID" value="KAJ8449003.1"/>
    <property type="molecule type" value="Genomic_DNA"/>
</dbReference>
<sequence length="183" mass="18200">MASRGAQVCLVLLVVGVAWRGARAQPNPACTNVLMSMSSCLNYVGGNSSSPAPSCCSALSSVVQSQPQCLCAALNSGVASSMGISINQTRALQLPSACNVKTPPVSQCNVGDGAPTSAAAPAESPAGADKEPKSPASDVPSEGSGSKAVPSTPGRTSDGSITRSSLQLLAFVLVSCTPAFTML</sequence>
<evidence type="ECO:0000256" key="3">
    <source>
        <dbReference type="ARBA" id="ARBA00022475"/>
    </source>
</evidence>
<dbReference type="GO" id="GO:0008289">
    <property type="term" value="F:lipid binding"/>
    <property type="evidence" value="ECO:0007669"/>
    <property type="project" value="InterPro"/>
</dbReference>
<dbReference type="SUPFAM" id="SSF47699">
    <property type="entry name" value="Bifunctional inhibitor/lipid-transfer protein/seed storage 2S albumin"/>
    <property type="match status" value="1"/>
</dbReference>
<feature type="chain" id="PRO_5040287183" description="Bifunctional inhibitor/plant lipid transfer protein/seed storage helical domain-containing protein" evidence="10">
    <location>
        <begin position="25"/>
        <end position="183"/>
    </location>
</feature>
<dbReference type="Pfam" id="PF14368">
    <property type="entry name" value="LTP_2"/>
    <property type="match status" value="1"/>
</dbReference>
<dbReference type="InterPro" id="IPR016140">
    <property type="entry name" value="Bifunc_inhib/LTP/seed_store"/>
</dbReference>
<comment type="caution">
    <text evidence="12">The sequence shown here is derived from an EMBL/GenBank/DDBJ whole genome shotgun (WGS) entry which is preliminary data.</text>
</comment>
<evidence type="ECO:0000256" key="1">
    <source>
        <dbReference type="ARBA" id="ARBA00004609"/>
    </source>
</evidence>
<dbReference type="PANTHER" id="PTHR33044">
    <property type="entry name" value="BIFUNCTIONAL INHIBITOR/LIPID-TRANSFER PROTEIN/SEED STORAGE 2S ALBUMIN SUPERFAMILY PROTEIN-RELATED"/>
    <property type="match status" value="1"/>
</dbReference>
<evidence type="ECO:0000256" key="10">
    <source>
        <dbReference type="SAM" id="SignalP"/>
    </source>
</evidence>
<evidence type="ECO:0000313" key="12">
    <source>
        <dbReference type="EMBL" id="KAJ8449003.1"/>
    </source>
</evidence>
<dbReference type="AlphaFoldDB" id="A0A9Q1KSY0"/>
<dbReference type="PRINTS" id="PR00382">
    <property type="entry name" value="LIPIDTRNSFER"/>
</dbReference>
<dbReference type="GO" id="GO:0005886">
    <property type="term" value="C:plasma membrane"/>
    <property type="evidence" value="ECO:0007669"/>
    <property type="project" value="UniProtKB-SubCell"/>
</dbReference>
<keyword evidence="7" id="KW-0325">Glycoprotein</keyword>
<keyword evidence="5 10" id="KW-0732">Signal</keyword>
<dbReference type="SMART" id="SM00499">
    <property type="entry name" value="AAI"/>
    <property type="match status" value="1"/>
</dbReference>
<feature type="domain" description="Bifunctional inhibitor/plant lipid transfer protein/seed storage helical" evidence="11">
    <location>
        <begin position="30"/>
        <end position="108"/>
    </location>
</feature>
<comment type="similarity">
    <text evidence="2">Belongs to the plant LTP family.</text>
</comment>
<keyword evidence="3" id="KW-1003">Cell membrane</keyword>
<dbReference type="InterPro" id="IPR043325">
    <property type="entry name" value="LTSS"/>
</dbReference>
<dbReference type="GO" id="GO:0006869">
    <property type="term" value="P:lipid transport"/>
    <property type="evidence" value="ECO:0007669"/>
    <property type="project" value="InterPro"/>
</dbReference>
<dbReference type="Gene3D" id="1.10.110.10">
    <property type="entry name" value="Plant lipid-transfer and hydrophobic proteins"/>
    <property type="match status" value="1"/>
</dbReference>
<evidence type="ECO:0000313" key="13">
    <source>
        <dbReference type="Proteomes" id="UP001153076"/>
    </source>
</evidence>
<dbReference type="Proteomes" id="UP001153076">
    <property type="component" value="Unassembled WGS sequence"/>
</dbReference>
<evidence type="ECO:0000256" key="4">
    <source>
        <dbReference type="ARBA" id="ARBA00022622"/>
    </source>
</evidence>
<reference evidence="12" key="1">
    <citation type="submission" date="2022-04" db="EMBL/GenBank/DDBJ databases">
        <title>Carnegiea gigantea Genome sequencing and assembly v2.</title>
        <authorList>
            <person name="Copetti D."/>
            <person name="Sanderson M.J."/>
            <person name="Burquez A."/>
            <person name="Wojciechowski M.F."/>
        </authorList>
    </citation>
    <scope>NUCLEOTIDE SEQUENCE</scope>
    <source>
        <strain evidence="12">SGP5-SGP5p</strain>
        <tissue evidence="12">Aerial part</tissue>
    </source>
</reference>
<dbReference type="OrthoDB" id="911994at2759"/>
<keyword evidence="4" id="KW-0336">GPI-anchor</keyword>
<comment type="subcellular location">
    <subcellularLocation>
        <location evidence="1">Cell membrane</location>
        <topology evidence="1">Lipid-anchor</topology>
        <topology evidence="1">GPI-anchor</topology>
    </subcellularLocation>
</comment>
<dbReference type="GO" id="GO:0098552">
    <property type="term" value="C:side of membrane"/>
    <property type="evidence" value="ECO:0007669"/>
    <property type="project" value="UniProtKB-KW"/>
</dbReference>
<protein>
    <recommendedName>
        <fullName evidence="11">Bifunctional inhibitor/plant lipid transfer protein/seed storage helical domain-containing protein</fullName>
    </recommendedName>
</protein>
<evidence type="ECO:0000256" key="2">
    <source>
        <dbReference type="ARBA" id="ARBA00009748"/>
    </source>
</evidence>
<dbReference type="CDD" id="cd00010">
    <property type="entry name" value="AAI_LTSS"/>
    <property type="match status" value="1"/>
</dbReference>
<name>A0A9Q1KSY0_9CARY</name>
<evidence type="ECO:0000256" key="9">
    <source>
        <dbReference type="SAM" id="MobiDB-lite"/>
    </source>
</evidence>
<gene>
    <name evidence="12" type="ORF">Cgig2_004058</name>
</gene>
<organism evidence="12 13">
    <name type="scientific">Carnegiea gigantea</name>
    <dbReference type="NCBI Taxonomy" id="171969"/>
    <lineage>
        <taxon>Eukaryota</taxon>
        <taxon>Viridiplantae</taxon>
        <taxon>Streptophyta</taxon>
        <taxon>Embryophyta</taxon>
        <taxon>Tracheophyta</taxon>
        <taxon>Spermatophyta</taxon>
        <taxon>Magnoliopsida</taxon>
        <taxon>eudicotyledons</taxon>
        <taxon>Gunneridae</taxon>
        <taxon>Pentapetalae</taxon>
        <taxon>Caryophyllales</taxon>
        <taxon>Cactineae</taxon>
        <taxon>Cactaceae</taxon>
        <taxon>Cactoideae</taxon>
        <taxon>Echinocereeae</taxon>
        <taxon>Carnegiea</taxon>
    </lineage>
</organism>
<evidence type="ECO:0000256" key="7">
    <source>
        <dbReference type="ARBA" id="ARBA00023180"/>
    </source>
</evidence>
<keyword evidence="8" id="KW-0449">Lipoprotein</keyword>
<dbReference type="InterPro" id="IPR036312">
    <property type="entry name" value="Bifun_inhib/LTP/seed_sf"/>
</dbReference>
<evidence type="ECO:0000259" key="11">
    <source>
        <dbReference type="SMART" id="SM00499"/>
    </source>
</evidence>
<evidence type="ECO:0000256" key="6">
    <source>
        <dbReference type="ARBA" id="ARBA00023157"/>
    </source>
</evidence>
<feature type="compositionally biased region" description="Low complexity" evidence="9">
    <location>
        <begin position="111"/>
        <end position="127"/>
    </location>
</feature>
<dbReference type="InterPro" id="IPR000528">
    <property type="entry name" value="Plant_nsLTP"/>
</dbReference>
<evidence type="ECO:0000256" key="8">
    <source>
        <dbReference type="ARBA" id="ARBA00023288"/>
    </source>
</evidence>
<keyword evidence="6" id="KW-1015">Disulfide bond</keyword>